<dbReference type="EMBL" id="MUGY01000032">
    <property type="protein sequence ID" value="OXA88887.1"/>
    <property type="molecule type" value="Genomic_DNA"/>
</dbReference>
<dbReference type="SUPFAM" id="SSF52266">
    <property type="entry name" value="SGNH hydrolase"/>
    <property type="match status" value="1"/>
</dbReference>
<dbReference type="OrthoDB" id="9807687at2"/>
<evidence type="ECO:0000313" key="4">
    <source>
        <dbReference type="Proteomes" id="UP000028712"/>
    </source>
</evidence>
<feature type="domain" description="GSCFA" evidence="1">
    <location>
        <begin position="21"/>
        <end position="258"/>
    </location>
</feature>
<sequence>MQFRTQIPISQSNNPIDYNSRVLSLGSCFAVNMADKLDYFKFNNSCNPFGILFHTLAIEKLINFAVLQKKFTESDVFFYNERWHSFDVHSDLSNTNKEDLINNLNEIIKNLHKRLTESTHIIITYGTSWVYRNIESNEIVANCHKVPQKQFLKELLSVDIIKDSIQKTIDLIASINPEAKIIFTISPVRHIKDGFVENQLSKSHLFTAIHATFDFRLSTLSYFPSYEIMMDELRDYRFYTEDMLHPNQVAIDYIWERFSENYISKEGILMMKDVSEIQKGLSHRSFNPDSEQHRTFLSKLEGKIKKIEEKWPHIKF</sequence>
<dbReference type="STRING" id="991.IW20_04360"/>
<accession>A0A086AQ43</accession>
<dbReference type="InterPro" id="IPR014982">
    <property type="entry name" value="GSCFA"/>
</dbReference>
<dbReference type="Proteomes" id="UP000028712">
    <property type="component" value="Unassembled WGS sequence"/>
</dbReference>
<evidence type="ECO:0000259" key="1">
    <source>
        <dbReference type="Pfam" id="PF08885"/>
    </source>
</evidence>
<keyword evidence="5" id="KW-1185">Reference proteome</keyword>
<dbReference type="AlphaFoldDB" id="A0A086AQ43"/>
<comment type="caution">
    <text evidence="2">The sequence shown here is derived from an EMBL/GenBank/DDBJ whole genome shotgun (WGS) entry which is preliminary data.</text>
</comment>
<reference evidence="2 4" key="1">
    <citation type="submission" date="2014-07" db="EMBL/GenBank/DDBJ databases">
        <title>Genome of Flavobacterium hydatis DSM 2063.</title>
        <authorList>
            <person name="Pipes S.E."/>
            <person name="Stropko S.J."/>
            <person name="Newman J.D."/>
        </authorList>
    </citation>
    <scope>NUCLEOTIDE SEQUENCE [LARGE SCALE GENOMIC DNA]</scope>
    <source>
        <strain evidence="2 4">DSM 2063</strain>
    </source>
</reference>
<organism evidence="2 4">
    <name type="scientific">Flavobacterium hydatis</name>
    <name type="common">Cytophaga aquatilis</name>
    <dbReference type="NCBI Taxonomy" id="991"/>
    <lineage>
        <taxon>Bacteria</taxon>
        <taxon>Pseudomonadati</taxon>
        <taxon>Bacteroidota</taxon>
        <taxon>Flavobacteriia</taxon>
        <taxon>Flavobacteriales</taxon>
        <taxon>Flavobacteriaceae</taxon>
        <taxon>Flavobacterium</taxon>
    </lineage>
</organism>
<reference evidence="3 5" key="2">
    <citation type="submission" date="2016-11" db="EMBL/GenBank/DDBJ databases">
        <title>Whole genomes of Flavobacteriaceae.</title>
        <authorList>
            <person name="Stine C."/>
            <person name="Li C."/>
            <person name="Tadesse D."/>
        </authorList>
    </citation>
    <scope>NUCLEOTIDE SEQUENCE [LARGE SCALE GENOMIC DNA]</scope>
    <source>
        <strain evidence="3 5">ATCC 29551</strain>
    </source>
</reference>
<gene>
    <name evidence="3" type="ORF">B0A62_21275</name>
    <name evidence="2" type="ORF">IW20_04360</name>
</gene>
<protein>
    <submittedName>
        <fullName evidence="3">GSCFA domain-containing protein</fullName>
    </submittedName>
</protein>
<name>A0A086AQ43_FLAHY</name>
<dbReference type="RefSeq" id="WP_035619371.1">
    <property type="nucleotide sequence ID" value="NZ_JBEWQG010000002.1"/>
</dbReference>
<evidence type="ECO:0000313" key="3">
    <source>
        <dbReference type="EMBL" id="OXA88887.1"/>
    </source>
</evidence>
<evidence type="ECO:0000313" key="2">
    <source>
        <dbReference type="EMBL" id="KFF18807.1"/>
    </source>
</evidence>
<dbReference type="eggNOG" id="COG2755">
    <property type="taxonomic scope" value="Bacteria"/>
</dbReference>
<proteinExistence type="predicted"/>
<dbReference type="EMBL" id="JPRM01000005">
    <property type="protein sequence ID" value="KFF18807.1"/>
    <property type="molecule type" value="Genomic_DNA"/>
</dbReference>
<evidence type="ECO:0000313" key="5">
    <source>
        <dbReference type="Proteomes" id="UP000198424"/>
    </source>
</evidence>
<dbReference type="Proteomes" id="UP000198424">
    <property type="component" value="Unassembled WGS sequence"/>
</dbReference>
<dbReference type="Pfam" id="PF08885">
    <property type="entry name" value="GSCFA"/>
    <property type="match status" value="1"/>
</dbReference>